<dbReference type="AlphaFoldDB" id="A0A7T8K9F1"/>
<dbReference type="EMBL" id="CP045897">
    <property type="protein sequence ID" value="QQP51777.1"/>
    <property type="molecule type" value="Genomic_DNA"/>
</dbReference>
<name>A0A7T8K9F1_CALRO</name>
<accession>A0A7T8K9F1</accession>
<evidence type="ECO:0000313" key="2">
    <source>
        <dbReference type="Proteomes" id="UP000595437"/>
    </source>
</evidence>
<gene>
    <name evidence="1" type="ORF">FKW44_013224</name>
</gene>
<proteinExistence type="predicted"/>
<organism evidence="1 2">
    <name type="scientific">Caligus rogercresseyi</name>
    <name type="common">Sea louse</name>
    <dbReference type="NCBI Taxonomy" id="217165"/>
    <lineage>
        <taxon>Eukaryota</taxon>
        <taxon>Metazoa</taxon>
        <taxon>Ecdysozoa</taxon>
        <taxon>Arthropoda</taxon>
        <taxon>Crustacea</taxon>
        <taxon>Multicrustacea</taxon>
        <taxon>Hexanauplia</taxon>
        <taxon>Copepoda</taxon>
        <taxon>Siphonostomatoida</taxon>
        <taxon>Caligidae</taxon>
        <taxon>Caligus</taxon>
    </lineage>
</organism>
<protein>
    <submittedName>
        <fullName evidence="1">LOC100569856</fullName>
    </submittedName>
</protein>
<keyword evidence="2" id="KW-1185">Reference proteome</keyword>
<dbReference type="Proteomes" id="UP000595437">
    <property type="component" value="Chromosome 8"/>
</dbReference>
<reference evidence="2" key="1">
    <citation type="submission" date="2021-01" db="EMBL/GenBank/DDBJ databases">
        <title>Caligus Genome Assembly.</title>
        <authorList>
            <person name="Gallardo-Escarate C."/>
        </authorList>
    </citation>
    <scope>NUCLEOTIDE SEQUENCE [LARGE SCALE GENOMIC DNA]</scope>
</reference>
<evidence type="ECO:0000313" key="1">
    <source>
        <dbReference type="EMBL" id="QQP51777.1"/>
    </source>
</evidence>
<sequence length="87" mass="10135">MPKYIDPHALMREFGGKTVWKYNADTKSLFCMLCSISCPANRRCTVSQHTETKNHKKKLKYAKGQEGHRYWFRSPSPGSLDEWPAKE</sequence>
<feature type="non-terminal residue" evidence="1">
    <location>
        <position position="87"/>
    </location>
</feature>